<evidence type="ECO:0000313" key="2">
    <source>
        <dbReference type="Proteomes" id="UP000028725"/>
    </source>
</evidence>
<sequence>MADGFDTSKGPRPVSAASQPLVQIDAALRRTGVPDAKRTRVTTHLQSLTGAELQRELLLLQHVLATPNAKPAIGTYVRVLDMAQESPRAAQRLPPEIRHALAKGVADPRATTTTGHEGILVQPQAELAAQTLVHMPQAQFQQAKALLERAGQGGAHGLNEARADAGAERAYILKFIAQRSERLRATPADANARGSDTEASRAMDEISGIADDMRAMSRTHLIRMNS</sequence>
<organism evidence="1 2">
    <name type="scientific">Hyalangium minutum</name>
    <dbReference type="NCBI Taxonomy" id="394096"/>
    <lineage>
        <taxon>Bacteria</taxon>
        <taxon>Pseudomonadati</taxon>
        <taxon>Myxococcota</taxon>
        <taxon>Myxococcia</taxon>
        <taxon>Myxococcales</taxon>
        <taxon>Cystobacterineae</taxon>
        <taxon>Archangiaceae</taxon>
        <taxon>Hyalangium</taxon>
    </lineage>
</organism>
<name>A0A085WXV8_9BACT</name>
<protein>
    <submittedName>
        <fullName evidence="1">Uncharacterized protein</fullName>
    </submittedName>
</protein>
<keyword evidence="2" id="KW-1185">Reference proteome</keyword>
<dbReference type="AlphaFoldDB" id="A0A085WXV8"/>
<dbReference type="RefSeq" id="WP_044181931.1">
    <property type="nucleotide sequence ID" value="NZ_JMCB01000001.1"/>
</dbReference>
<comment type="caution">
    <text evidence="1">The sequence shown here is derived from an EMBL/GenBank/DDBJ whole genome shotgun (WGS) entry which is preliminary data.</text>
</comment>
<proteinExistence type="predicted"/>
<dbReference type="EMBL" id="JMCB01000001">
    <property type="protein sequence ID" value="KFE72521.1"/>
    <property type="molecule type" value="Genomic_DNA"/>
</dbReference>
<accession>A0A085WXV8</accession>
<evidence type="ECO:0000313" key="1">
    <source>
        <dbReference type="EMBL" id="KFE72521.1"/>
    </source>
</evidence>
<dbReference type="Proteomes" id="UP000028725">
    <property type="component" value="Unassembled WGS sequence"/>
</dbReference>
<gene>
    <name evidence="1" type="ORF">DB31_0784</name>
</gene>
<reference evidence="1 2" key="1">
    <citation type="submission" date="2014-04" db="EMBL/GenBank/DDBJ databases">
        <title>Genome assembly of Hyalangium minutum DSM 14724.</title>
        <authorList>
            <person name="Sharma G."/>
            <person name="Subramanian S."/>
        </authorList>
    </citation>
    <scope>NUCLEOTIDE SEQUENCE [LARGE SCALE GENOMIC DNA]</scope>
    <source>
        <strain evidence="1 2">DSM 14724</strain>
    </source>
</reference>